<evidence type="ECO:0000313" key="2">
    <source>
        <dbReference type="Proteomes" id="UP001163846"/>
    </source>
</evidence>
<organism evidence="1 2">
    <name type="scientific">Lentinula raphanica</name>
    <dbReference type="NCBI Taxonomy" id="153919"/>
    <lineage>
        <taxon>Eukaryota</taxon>
        <taxon>Fungi</taxon>
        <taxon>Dikarya</taxon>
        <taxon>Basidiomycota</taxon>
        <taxon>Agaricomycotina</taxon>
        <taxon>Agaricomycetes</taxon>
        <taxon>Agaricomycetidae</taxon>
        <taxon>Agaricales</taxon>
        <taxon>Marasmiineae</taxon>
        <taxon>Omphalotaceae</taxon>
        <taxon>Lentinula</taxon>
    </lineage>
</organism>
<name>A0AA38P094_9AGAR</name>
<dbReference type="Proteomes" id="UP001163846">
    <property type="component" value="Unassembled WGS sequence"/>
</dbReference>
<reference evidence="1" key="1">
    <citation type="submission" date="2022-08" db="EMBL/GenBank/DDBJ databases">
        <authorList>
            <consortium name="DOE Joint Genome Institute"/>
            <person name="Min B."/>
            <person name="Riley R."/>
            <person name="Sierra-Patev S."/>
            <person name="Naranjo-Ortiz M."/>
            <person name="Looney B."/>
            <person name="Konkel Z."/>
            <person name="Slot J.C."/>
            <person name="Sakamoto Y."/>
            <person name="Steenwyk J.L."/>
            <person name="Rokas A."/>
            <person name="Carro J."/>
            <person name="Camarero S."/>
            <person name="Ferreira P."/>
            <person name="Molpeceres G."/>
            <person name="Ruiz-Duenas F.J."/>
            <person name="Serrano A."/>
            <person name="Henrissat B."/>
            <person name="Drula E."/>
            <person name="Hughes K.W."/>
            <person name="Mata J.L."/>
            <person name="Ishikawa N.K."/>
            <person name="Vargas-Isla R."/>
            <person name="Ushijima S."/>
            <person name="Smith C.A."/>
            <person name="Ahrendt S."/>
            <person name="Andreopoulos W."/>
            <person name="He G."/>
            <person name="Labutti K."/>
            <person name="Lipzen A."/>
            <person name="Ng V."/>
            <person name="Sandor L."/>
            <person name="Barry K."/>
            <person name="Martinez A.T."/>
            <person name="Xiao Y."/>
            <person name="Gibbons J.G."/>
            <person name="Terashima K."/>
            <person name="Hibbett D.S."/>
            <person name="Grigoriev I.V."/>
        </authorList>
    </citation>
    <scope>NUCLEOTIDE SEQUENCE</scope>
    <source>
        <strain evidence="1">TFB9207</strain>
    </source>
</reference>
<protein>
    <submittedName>
        <fullName evidence="1">Uncharacterized protein</fullName>
    </submittedName>
</protein>
<gene>
    <name evidence="1" type="ORF">F5878DRAFT_645551</name>
</gene>
<evidence type="ECO:0000313" key="1">
    <source>
        <dbReference type="EMBL" id="KAJ3833933.1"/>
    </source>
</evidence>
<dbReference type="EMBL" id="MU806610">
    <property type="protein sequence ID" value="KAJ3833933.1"/>
    <property type="molecule type" value="Genomic_DNA"/>
</dbReference>
<proteinExistence type="predicted"/>
<dbReference type="AlphaFoldDB" id="A0AA38P094"/>
<accession>A0AA38P094</accession>
<comment type="caution">
    <text evidence="1">The sequence shown here is derived from an EMBL/GenBank/DDBJ whole genome shotgun (WGS) entry which is preliminary data.</text>
</comment>
<sequence length="125" mass="13858">MQDPSAEAESIATRKAPRIRRLPARYITGGLSILLAILESEEEEELEIECHKAEIGDVVKCLMEAEVLHAGEAYVGGALTEPIDDAEPKDPNSIEEAQTSIYWSHWLAAVYEELESLEQKGVYDS</sequence>
<keyword evidence="2" id="KW-1185">Reference proteome</keyword>